<evidence type="ECO:0000313" key="4">
    <source>
        <dbReference type="Proteomes" id="UP000614460"/>
    </source>
</evidence>
<organism evidence="3 4">
    <name type="scientific">Sphingobacterium cellulitidis</name>
    <dbReference type="NCBI Taxonomy" id="1768011"/>
    <lineage>
        <taxon>Bacteria</taxon>
        <taxon>Pseudomonadati</taxon>
        <taxon>Bacteroidota</taxon>
        <taxon>Sphingobacteriia</taxon>
        <taxon>Sphingobacteriales</taxon>
        <taxon>Sphingobacteriaceae</taxon>
        <taxon>Sphingobacterium</taxon>
    </lineage>
</organism>
<feature type="chain" id="PRO_5034553027" description="Glutamate racemase" evidence="2">
    <location>
        <begin position="26"/>
        <end position="510"/>
    </location>
</feature>
<dbReference type="InterPro" id="IPR018187">
    <property type="entry name" value="Asp/Glu_racemase_AS_1"/>
</dbReference>
<dbReference type="PROSITE" id="PS00924">
    <property type="entry name" value="ASP_GLU_RACEMASE_2"/>
    <property type="match status" value="1"/>
</dbReference>
<dbReference type="PANTHER" id="PTHR21198:SF2">
    <property type="entry name" value="GLUTAMATE RACEMASE"/>
    <property type="match status" value="1"/>
</dbReference>
<dbReference type="Gene3D" id="3.40.50.1860">
    <property type="match status" value="2"/>
</dbReference>
<accession>A0A8H9KVE3</accession>
<dbReference type="RefSeq" id="WP_229678285.1">
    <property type="nucleotide sequence ID" value="NZ_BMKM01000002.1"/>
</dbReference>
<keyword evidence="2" id="KW-0732">Signal</keyword>
<sequence length="510" mass="58084">MKHLTLMNSFAIFALSLGSTFCVQAQTSLQIENAILKDQKNFYYINFKEYPKSLKNLPIGVFDSGTGGLTVLDALVNFDEHNNHSKSNGKDGILDFRNENFIYLADQANMPYGNYHSAKKDDLLIEHIIKDFQFLLSNKYYPSYDSPKYKSDKEKVKAIVIACNTATAYGYKDAEAFMNKTNLNVPVIGVINAAARGTLALFDKNESGSIAVFATVGTVASGGYERTLREQISQLGLTGDIQIYNQGGHGVAEAVDEEPDFIKRSAQDPRSDYRGPALDNKDFQIDRTLLDIYNFNFDKNQMLCDSKDTEDCSVMQINSSENYIRYHLVSLLEQMRKTEGAKPLKSMILGCTHYPYLVKEINQVLAELKEYKGNDGELKYKALIDDEVHIIDPSVFVARELYEALEQKDLFNGKGDMLRNSEFYISVPNQDNRSVELEGQEARFTYNYKYGRQENEIQEYVKVVPFDKGNVSEMTLDRFKAVIPNTYELMRNFSNGNKKMKKHKENIRIK</sequence>
<evidence type="ECO:0000256" key="2">
    <source>
        <dbReference type="SAM" id="SignalP"/>
    </source>
</evidence>
<dbReference type="GO" id="GO:0009252">
    <property type="term" value="P:peptidoglycan biosynthetic process"/>
    <property type="evidence" value="ECO:0007669"/>
    <property type="project" value="TreeGrafter"/>
</dbReference>
<keyword evidence="4" id="KW-1185">Reference proteome</keyword>
<dbReference type="GO" id="GO:0008881">
    <property type="term" value="F:glutamate racemase activity"/>
    <property type="evidence" value="ECO:0007669"/>
    <property type="project" value="TreeGrafter"/>
</dbReference>
<reference evidence="3" key="1">
    <citation type="journal article" date="2014" name="Int. J. Syst. Evol. Microbiol.">
        <title>Complete genome sequence of Corynebacterium casei LMG S-19264T (=DSM 44701T), isolated from a smear-ripened cheese.</title>
        <authorList>
            <consortium name="US DOE Joint Genome Institute (JGI-PGF)"/>
            <person name="Walter F."/>
            <person name="Albersmeier A."/>
            <person name="Kalinowski J."/>
            <person name="Ruckert C."/>
        </authorList>
    </citation>
    <scope>NUCLEOTIDE SEQUENCE</scope>
    <source>
        <strain evidence="3">CGMCC 1.15966</strain>
    </source>
</reference>
<dbReference type="InterPro" id="IPR001920">
    <property type="entry name" value="Asp/Glu_race"/>
</dbReference>
<evidence type="ECO:0008006" key="5">
    <source>
        <dbReference type="Google" id="ProtNLM"/>
    </source>
</evidence>
<dbReference type="PANTHER" id="PTHR21198">
    <property type="entry name" value="GLUTAMATE RACEMASE"/>
    <property type="match status" value="1"/>
</dbReference>
<evidence type="ECO:0000313" key="3">
    <source>
        <dbReference type="EMBL" id="GGE17347.1"/>
    </source>
</evidence>
<proteinExistence type="predicted"/>
<feature type="signal peptide" evidence="2">
    <location>
        <begin position="1"/>
        <end position="25"/>
    </location>
</feature>
<evidence type="ECO:0000256" key="1">
    <source>
        <dbReference type="ARBA" id="ARBA00023235"/>
    </source>
</evidence>
<dbReference type="PROSITE" id="PS00923">
    <property type="entry name" value="ASP_GLU_RACEMASE_1"/>
    <property type="match status" value="1"/>
</dbReference>
<name>A0A8H9KVE3_9SPHI</name>
<keyword evidence="1" id="KW-0413">Isomerase</keyword>
<reference evidence="3" key="2">
    <citation type="submission" date="2020-09" db="EMBL/GenBank/DDBJ databases">
        <authorList>
            <person name="Sun Q."/>
            <person name="Zhou Y."/>
        </authorList>
    </citation>
    <scope>NUCLEOTIDE SEQUENCE</scope>
    <source>
        <strain evidence="3">CGMCC 1.15966</strain>
    </source>
</reference>
<dbReference type="InterPro" id="IPR033134">
    <property type="entry name" value="Asp/Glu_racemase_AS_2"/>
</dbReference>
<dbReference type="AlphaFoldDB" id="A0A8H9KVE3"/>
<dbReference type="EMBL" id="BMKM01000002">
    <property type="protein sequence ID" value="GGE17347.1"/>
    <property type="molecule type" value="Genomic_DNA"/>
</dbReference>
<gene>
    <name evidence="3" type="ORF">GCM10011516_13840</name>
</gene>
<dbReference type="Proteomes" id="UP000614460">
    <property type="component" value="Unassembled WGS sequence"/>
</dbReference>
<comment type="caution">
    <text evidence="3">The sequence shown here is derived from an EMBL/GenBank/DDBJ whole genome shotgun (WGS) entry which is preliminary data.</text>
</comment>
<protein>
    <recommendedName>
        <fullName evidence="5">Glutamate racemase</fullName>
    </recommendedName>
</protein>
<dbReference type="SUPFAM" id="SSF53681">
    <property type="entry name" value="Aspartate/glutamate racemase"/>
    <property type="match status" value="2"/>
</dbReference>